<dbReference type="Proteomes" id="UP000018144">
    <property type="component" value="Unassembled WGS sequence"/>
</dbReference>
<keyword evidence="3" id="KW-1185">Reference proteome</keyword>
<dbReference type="EMBL" id="HF935526">
    <property type="protein sequence ID" value="CCX31036.1"/>
    <property type="molecule type" value="Genomic_DNA"/>
</dbReference>
<dbReference type="eggNOG" id="ENOG502RVMA">
    <property type="taxonomic scope" value="Eukaryota"/>
</dbReference>
<organism evidence="2 3">
    <name type="scientific">Pyronema omphalodes (strain CBS 100304)</name>
    <name type="common">Pyronema confluens</name>
    <dbReference type="NCBI Taxonomy" id="1076935"/>
    <lineage>
        <taxon>Eukaryota</taxon>
        <taxon>Fungi</taxon>
        <taxon>Dikarya</taxon>
        <taxon>Ascomycota</taxon>
        <taxon>Pezizomycotina</taxon>
        <taxon>Pezizomycetes</taxon>
        <taxon>Pezizales</taxon>
        <taxon>Pyronemataceae</taxon>
        <taxon>Pyronema</taxon>
    </lineage>
</organism>
<evidence type="ECO:0000313" key="2">
    <source>
        <dbReference type="EMBL" id="CCX31036.1"/>
    </source>
</evidence>
<gene>
    <name evidence="2" type="ORF">PCON_09852</name>
</gene>
<evidence type="ECO:0000256" key="1">
    <source>
        <dbReference type="SAM" id="Coils"/>
    </source>
</evidence>
<reference evidence="2 3" key="1">
    <citation type="journal article" date="2013" name="PLoS Genet.">
        <title>The genome and development-dependent transcriptomes of Pyronema confluens: a window into fungal evolution.</title>
        <authorList>
            <person name="Traeger S."/>
            <person name="Altegoer F."/>
            <person name="Freitag M."/>
            <person name="Gabaldon T."/>
            <person name="Kempken F."/>
            <person name="Kumar A."/>
            <person name="Marcet-Houben M."/>
            <person name="Poggeler S."/>
            <person name="Stajich J.E."/>
            <person name="Nowrousian M."/>
        </authorList>
    </citation>
    <scope>NUCLEOTIDE SEQUENCE [LARGE SCALE GENOMIC DNA]</scope>
    <source>
        <strain evidence="3">CBS 100304</strain>
        <tissue evidence="2">Vegetative mycelium</tissue>
    </source>
</reference>
<evidence type="ECO:0000313" key="3">
    <source>
        <dbReference type="Proteomes" id="UP000018144"/>
    </source>
</evidence>
<dbReference type="AlphaFoldDB" id="U4LTS1"/>
<accession>U4LTS1</accession>
<feature type="coiled-coil region" evidence="1">
    <location>
        <begin position="53"/>
        <end position="138"/>
    </location>
</feature>
<name>U4LTS1_PYROM</name>
<keyword evidence="1" id="KW-0175">Coiled coil</keyword>
<protein>
    <submittedName>
        <fullName evidence="2">Uncharacterized protein</fullName>
    </submittedName>
</protein>
<sequence>MAASGDQTMEPKDTVISVDHAQDKQAAQLSEMELKLLRHAEEGKQLFKMLAVAKNQSKNAQDLQQQIHQLTNEKDLLAEGYRQLVEEISQLKEQLATVNEQPNTPETQKLIDHLTIENRQLKEQKAGLEKEVEFLRHKEIHLQTEVDKTGQDGVSKDRAMVPKRHYEMEEQFGQVKKKVKREEKIAQQVQENPVENEKKIQELAQKRLFETEDAFQQVEGRLSENEMMIQKHDQQINKKIVDEQGYFTTITPMKEIPNGMTQITRSFDGACLYLYVERNRVATYDNLKNLIKSIWGLRLSPYSGQYCLNGRLYSTNEWYFNHIVIKLQRITITPHPDHLTCHQIYCTS</sequence>
<proteinExistence type="predicted"/>